<proteinExistence type="predicted"/>
<evidence type="ECO:0000313" key="1">
    <source>
        <dbReference type="EMBL" id="QYW02250.1"/>
    </source>
</evidence>
<dbReference type="Proteomes" id="UP000827261">
    <property type="component" value="Segment"/>
</dbReference>
<reference evidence="1" key="1">
    <citation type="submission" date="2021-06" db="EMBL/GenBank/DDBJ databases">
        <title>Complete genome sequence of Stenotrophomonas maltophilia phage Philippe.</title>
        <authorList>
            <person name="Vallavanatt I."/>
            <person name="Bartz M."/>
            <person name="Clark J."/>
            <person name="Burrowes B."/>
            <person name="Liu M."/>
            <person name="Gill J."/>
        </authorList>
    </citation>
    <scope>NUCLEOTIDE SEQUENCE</scope>
</reference>
<accession>A0AAE7WMN0</accession>
<name>A0AAE7WMN0_9CAUD</name>
<protein>
    <submittedName>
        <fullName evidence="1">Uncharacterized protein</fullName>
    </submittedName>
</protein>
<sequence>MSTKGQFHCAICDGTNLVSDAPCKWSVEKQDWIKVGEVNEDTFCEDCEQDVKVNFREVQR</sequence>
<organism evidence="1 2">
    <name type="scientific">Stenotrophomonas phage Philippe</name>
    <dbReference type="NCBI Taxonomy" id="2859655"/>
    <lineage>
        <taxon>Viruses</taxon>
        <taxon>Duplodnaviria</taxon>
        <taxon>Heunggongvirae</taxon>
        <taxon>Uroviricota</taxon>
        <taxon>Caudoviricetes</taxon>
        <taxon>Schitoviridae</taxon>
        <taxon>Philippevirus</taxon>
        <taxon>Philippevirus philippe</taxon>
    </lineage>
</organism>
<dbReference type="EMBL" id="MZ326861">
    <property type="protein sequence ID" value="QYW02250.1"/>
    <property type="molecule type" value="Genomic_DNA"/>
</dbReference>
<evidence type="ECO:0000313" key="2">
    <source>
        <dbReference type="Proteomes" id="UP000827261"/>
    </source>
</evidence>
<gene>
    <name evidence="1" type="ORF">CPT_Philippe_057</name>
</gene>
<keyword evidence="2" id="KW-1185">Reference proteome</keyword>